<evidence type="ECO:0000313" key="4">
    <source>
        <dbReference type="Proteomes" id="UP000218209"/>
    </source>
</evidence>
<keyword evidence="4" id="KW-1185">Reference proteome</keyword>
<evidence type="ECO:0000313" key="3">
    <source>
        <dbReference type="EMBL" id="OSX69416.1"/>
    </source>
</evidence>
<evidence type="ECO:0000256" key="2">
    <source>
        <dbReference type="SAM" id="Phobius"/>
    </source>
</evidence>
<keyword evidence="2" id="KW-0472">Membrane</keyword>
<dbReference type="AlphaFoldDB" id="A0A1X6NLS1"/>
<evidence type="ECO:0000256" key="1">
    <source>
        <dbReference type="SAM" id="MobiDB-lite"/>
    </source>
</evidence>
<proteinExistence type="predicted"/>
<dbReference type="EMBL" id="KV919565">
    <property type="protein sequence ID" value="OSX69416.1"/>
    <property type="molecule type" value="Genomic_DNA"/>
</dbReference>
<feature type="compositionally biased region" description="Gly residues" evidence="1">
    <location>
        <begin position="97"/>
        <end position="115"/>
    </location>
</feature>
<sequence length="721" mass="71876">MTFQVGALNAILNALLLAVHAVLVLLTEHTYLSCARLQAHRRGATSATDSSQLRGSHWLVCGLQRLWRARPAVLGGRGATADDGATGLDAALNGAPPRGGGGGAAAALRGGGAAPGRGAPPDAADRGAVTFWAASSFERSAADHGAVDHGRLAQDRGAVGGGSVDGAAADLGAVDPGARGRDTPGSGAEPLSPASSAGQRSSADGSGSCTDADPPPSWLQRRRASSGWVVLLATGLVALIPAELFLESGLVARSNCAPTAVAVADGVCASPWQGSVGVATSMAALLAARLDWVDDDWTVVPEGASKAMVAAEVRTGDVGGRRVLATDCTLTATPCEAVAGTCGSIEYVRGGAFGFKATRSSLQSTPAPPSPPAPRKPPLGSVDPAVVPTPTPGPGQAVFGDIVFQGAFVVFDDPPAAAAAAAAAAARARSGGGEDAPPGRYYIAVRGVEVALGGAEGDRIFAAYRSGSTAPLTIAAGPPLQARSYAITCATDGLTARDLAQALAVYRRMQFSTPGTLTYIPDNSVVRPLPGALTRNDVLRAAFSFKAEDVRSVCGGPTLVYAGCGAMEWWRAAPLGAMAVLLVAVWAAAVAAAARLPRTVDVPTDATAWRRQALDGLGDGGGGGAASYGGGAAAGDGEGLQGGKRSPTASWGPSLGDGGGTPGCRGSTFRRPAGSVSGGEEAAADVPPMNGSRGRSPRRLGAGPAPRATSRGTVYWVVDGS</sequence>
<feature type="region of interest" description="Disordered" evidence="1">
    <location>
        <begin position="157"/>
        <end position="219"/>
    </location>
</feature>
<feature type="region of interest" description="Disordered" evidence="1">
    <location>
        <begin position="88"/>
        <end position="123"/>
    </location>
</feature>
<organism evidence="3 4">
    <name type="scientific">Porphyra umbilicalis</name>
    <name type="common">Purple laver</name>
    <name type="synonym">Red alga</name>
    <dbReference type="NCBI Taxonomy" id="2786"/>
    <lineage>
        <taxon>Eukaryota</taxon>
        <taxon>Rhodophyta</taxon>
        <taxon>Bangiophyceae</taxon>
        <taxon>Bangiales</taxon>
        <taxon>Bangiaceae</taxon>
        <taxon>Porphyra</taxon>
    </lineage>
</organism>
<dbReference type="Proteomes" id="UP000218209">
    <property type="component" value="Unassembled WGS sequence"/>
</dbReference>
<feature type="region of interest" description="Disordered" evidence="1">
    <location>
        <begin position="359"/>
        <end position="390"/>
    </location>
</feature>
<keyword evidence="2" id="KW-1133">Transmembrane helix</keyword>
<feature type="region of interest" description="Disordered" evidence="1">
    <location>
        <begin position="628"/>
        <end position="721"/>
    </location>
</feature>
<feature type="compositionally biased region" description="Gly residues" evidence="1">
    <location>
        <begin position="628"/>
        <end position="642"/>
    </location>
</feature>
<accession>A0A1X6NLS1</accession>
<feature type="compositionally biased region" description="Polar residues" evidence="1">
    <location>
        <begin position="193"/>
        <end position="209"/>
    </location>
</feature>
<reference evidence="3 4" key="1">
    <citation type="submission" date="2017-03" db="EMBL/GenBank/DDBJ databases">
        <title>WGS assembly of Porphyra umbilicalis.</title>
        <authorList>
            <person name="Brawley S.H."/>
            <person name="Blouin N.A."/>
            <person name="Ficko-Blean E."/>
            <person name="Wheeler G.L."/>
            <person name="Lohr M."/>
            <person name="Goodson H.V."/>
            <person name="Jenkins J.W."/>
            <person name="Blaby-Haas C.E."/>
            <person name="Helliwell K.E."/>
            <person name="Chan C."/>
            <person name="Marriage T."/>
            <person name="Bhattacharya D."/>
            <person name="Klein A.S."/>
            <person name="Badis Y."/>
            <person name="Brodie J."/>
            <person name="Cao Y."/>
            <person name="Collen J."/>
            <person name="Dittami S.M."/>
            <person name="Gachon C.M."/>
            <person name="Green B.R."/>
            <person name="Karpowicz S."/>
            <person name="Kim J.W."/>
            <person name="Kudahl U."/>
            <person name="Lin S."/>
            <person name="Michel G."/>
            <person name="Mittag M."/>
            <person name="Olson B.J."/>
            <person name="Pangilinan J."/>
            <person name="Peng Y."/>
            <person name="Qiu H."/>
            <person name="Shu S."/>
            <person name="Singer J.T."/>
            <person name="Smith A.G."/>
            <person name="Sprecher B.N."/>
            <person name="Wagner V."/>
            <person name="Wang W."/>
            <person name="Wang Z.-Y."/>
            <person name="Yan J."/>
            <person name="Yarish C."/>
            <person name="Zoeuner-Riek S."/>
            <person name="Zhuang Y."/>
            <person name="Zou Y."/>
            <person name="Lindquist E.A."/>
            <person name="Grimwood J."/>
            <person name="Barry K."/>
            <person name="Rokhsar D.S."/>
            <person name="Schmutz J."/>
            <person name="Stiller J.W."/>
            <person name="Grossman A.R."/>
            <person name="Prochnik S.E."/>
        </authorList>
    </citation>
    <scope>NUCLEOTIDE SEQUENCE [LARGE SCALE GENOMIC DNA]</scope>
    <source>
        <strain evidence="3">4086291</strain>
    </source>
</reference>
<protein>
    <submittedName>
        <fullName evidence="3">Uncharacterized protein</fullName>
    </submittedName>
</protein>
<gene>
    <name evidence="3" type="ORF">BU14_1536s0001</name>
</gene>
<feature type="transmembrane region" description="Helical" evidence="2">
    <location>
        <begin position="6"/>
        <end position="26"/>
    </location>
</feature>
<keyword evidence="2" id="KW-0812">Transmembrane</keyword>
<feature type="compositionally biased region" description="Pro residues" evidence="1">
    <location>
        <begin position="366"/>
        <end position="377"/>
    </location>
</feature>
<name>A0A1X6NLS1_PORUM</name>
<feature type="compositionally biased region" description="Low complexity" evidence="1">
    <location>
        <begin position="165"/>
        <end position="177"/>
    </location>
</feature>